<proteinExistence type="predicted"/>
<comment type="caution">
    <text evidence="2">The sequence shown here is derived from an EMBL/GenBank/DDBJ whole genome shotgun (WGS) entry which is preliminary data.</text>
</comment>
<name>A0AAV5M4M4_9ROSI</name>
<evidence type="ECO:0000313" key="3">
    <source>
        <dbReference type="Proteomes" id="UP001054252"/>
    </source>
</evidence>
<keyword evidence="3" id="KW-1185">Reference proteome</keyword>
<organism evidence="2 3">
    <name type="scientific">Rubroshorea leprosula</name>
    <dbReference type="NCBI Taxonomy" id="152421"/>
    <lineage>
        <taxon>Eukaryota</taxon>
        <taxon>Viridiplantae</taxon>
        <taxon>Streptophyta</taxon>
        <taxon>Embryophyta</taxon>
        <taxon>Tracheophyta</taxon>
        <taxon>Spermatophyta</taxon>
        <taxon>Magnoliopsida</taxon>
        <taxon>eudicotyledons</taxon>
        <taxon>Gunneridae</taxon>
        <taxon>Pentapetalae</taxon>
        <taxon>rosids</taxon>
        <taxon>malvids</taxon>
        <taxon>Malvales</taxon>
        <taxon>Dipterocarpaceae</taxon>
        <taxon>Rubroshorea</taxon>
    </lineage>
</organism>
<keyword evidence="1" id="KW-0472">Membrane</keyword>
<keyword evidence="1" id="KW-1133">Transmembrane helix</keyword>
<feature type="transmembrane region" description="Helical" evidence="1">
    <location>
        <begin position="23"/>
        <end position="50"/>
    </location>
</feature>
<dbReference type="AlphaFoldDB" id="A0AAV5M4M4"/>
<protein>
    <submittedName>
        <fullName evidence="2">Uncharacterized protein</fullName>
    </submittedName>
</protein>
<evidence type="ECO:0000313" key="2">
    <source>
        <dbReference type="EMBL" id="GKV44736.1"/>
    </source>
</evidence>
<sequence length="106" mass="12279">MALQEFQDLPALYFRRLLYVLEILTWGLSFPSCLSFFSISVYLPFVLFIFKTFVSFLESLHWVSRNLKPIAVDFDFALSFVSSPSNLINYSRKQSREVGGVVELQP</sequence>
<accession>A0AAV5M4M4</accession>
<evidence type="ECO:0000256" key="1">
    <source>
        <dbReference type="SAM" id="Phobius"/>
    </source>
</evidence>
<reference evidence="2 3" key="1">
    <citation type="journal article" date="2021" name="Commun. Biol.">
        <title>The genome of Shorea leprosula (Dipterocarpaceae) highlights the ecological relevance of drought in aseasonal tropical rainforests.</title>
        <authorList>
            <person name="Ng K.K.S."/>
            <person name="Kobayashi M.J."/>
            <person name="Fawcett J.A."/>
            <person name="Hatakeyama M."/>
            <person name="Paape T."/>
            <person name="Ng C.H."/>
            <person name="Ang C.C."/>
            <person name="Tnah L.H."/>
            <person name="Lee C.T."/>
            <person name="Nishiyama T."/>
            <person name="Sese J."/>
            <person name="O'Brien M.J."/>
            <person name="Copetti D."/>
            <person name="Mohd Noor M.I."/>
            <person name="Ong R.C."/>
            <person name="Putra M."/>
            <person name="Sireger I.Z."/>
            <person name="Indrioko S."/>
            <person name="Kosugi Y."/>
            <person name="Izuno A."/>
            <person name="Isagi Y."/>
            <person name="Lee S.L."/>
            <person name="Shimizu K.K."/>
        </authorList>
    </citation>
    <scope>NUCLEOTIDE SEQUENCE [LARGE SCALE GENOMIC DNA]</scope>
    <source>
        <strain evidence="2">214</strain>
    </source>
</reference>
<gene>
    <name evidence="2" type="ORF">SLEP1_g51895</name>
</gene>
<keyword evidence="1" id="KW-0812">Transmembrane</keyword>
<dbReference type="Proteomes" id="UP001054252">
    <property type="component" value="Unassembled WGS sequence"/>
</dbReference>
<dbReference type="EMBL" id="BPVZ01000185">
    <property type="protein sequence ID" value="GKV44736.1"/>
    <property type="molecule type" value="Genomic_DNA"/>
</dbReference>